<gene>
    <name evidence="1" type="ORF">K3G42_013558</name>
</gene>
<comment type="caution">
    <text evidence="1">The sequence shown here is derived from an EMBL/GenBank/DDBJ whole genome shotgun (WGS) entry which is preliminary data.</text>
</comment>
<evidence type="ECO:0000313" key="2">
    <source>
        <dbReference type="Proteomes" id="UP000827872"/>
    </source>
</evidence>
<name>A0ACB8F8Z7_9SAUR</name>
<sequence>MTTAMISGRVRMEPMTFAHLGSCLDGVRGRWQGSPCNLVVPTDGAWSMTMRSQVISFQGYPSEEYEVLTADGYYLTINRIPYGRKNLTFGGPKPAVLLQHGIFAEGSYWVENMADNSFGFMLADAGYDVWLANSRGSSWSQKHKNFSTDQEEYWNFSFHEMAMYDLPAMINFILQKTQQNQLYYVGNSQGCAIGFIAFSAMPELSRKIKMFFALAPVINIKHAPSPLLKLLLSFPENSIKGIFGNKNMIILKRPMRNLIIKLCKNPFMKNIYARLMFSPGGFNATNLNMAFRYLCYGIPGSQGLLDDEYYDDTVQCNKLENDCFFLQHIEKLRPKSRIDVYAARFPDNNPVKNVIHWQQVGKSGIFRYFDYGSENQAKYNQTDPPLYKVEDMMVPTAVWSGGNDLVADPENIKLLLSRIKNLAYHHIVTDWNHWDFIWGLNAPQRMYSKIIDFMRKTL</sequence>
<dbReference type="EMBL" id="CM037621">
    <property type="protein sequence ID" value="KAH8001654.1"/>
    <property type="molecule type" value="Genomic_DNA"/>
</dbReference>
<proteinExistence type="predicted"/>
<evidence type="ECO:0000313" key="1">
    <source>
        <dbReference type="EMBL" id="KAH8001654.1"/>
    </source>
</evidence>
<keyword evidence="2" id="KW-1185">Reference proteome</keyword>
<organism evidence="1 2">
    <name type="scientific">Sphaerodactylus townsendi</name>
    <dbReference type="NCBI Taxonomy" id="933632"/>
    <lineage>
        <taxon>Eukaryota</taxon>
        <taxon>Metazoa</taxon>
        <taxon>Chordata</taxon>
        <taxon>Craniata</taxon>
        <taxon>Vertebrata</taxon>
        <taxon>Euteleostomi</taxon>
        <taxon>Lepidosauria</taxon>
        <taxon>Squamata</taxon>
        <taxon>Bifurcata</taxon>
        <taxon>Gekkota</taxon>
        <taxon>Sphaerodactylidae</taxon>
        <taxon>Sphaerodactylus</taxon>
    </lineage>
</organism>
<protein>
    <submittedName>
        <fullName evidence="1">Uncharacterized protein</fullName>
    </submittedName>
</protein>
<accession>A0ACB8F8Z7</accession>
<reference evidence="1" key="1">
    <citation type="submission" date="2021-08" db="EMBL/GenBank/DDBJ databases">
        <title>The first chromosome-level gecko genome reveals the dynamic sex chromosomes of Neotropical dwarf geckos (Sphaerodactylidae: Sphaerodactylus).</title>
        <authorList>
            <person name="Pinto B.J."/>
            <person name="Keating S.E."/>
            <person name="Gamble T."/>
        </authorList>
    </citation>
    <scope>NUCLEOTIDE SEQUENCE</scope>
    <source>
        <strain evidence="1">TG3544</strain>
    </source>
</reference>
<dbReference type="Proteomes" id="UP000827872">
    <property type="component" value="Linkage Group LG08"/>
</dbReference>